<feature type="region of interest" description="Disordered" evidence="1">
    <location>
        <begin position="195"/>
        <end position="220"/>
    </location>
</feature>
<name>A0AA36IDD4_9DINO</name>
<dbReference type="SMART" id="SM00271">
    <property type="entry name" value="DnaJ"/>
    <property type="match status" value="1"/>
</dbReference>
<feature type="domain" description="J" evidence="2">
    <location>
        <begin position="101"/>
        <end position="164"/>
    </location>
</feature>
<evidence type="ECO:0000313" key="4">
    <source>
        <dbReference type="Proteomes" id="UP001178507"/>
    </source>
</evidence>
<dbReference type="Gene3D" id="1.10.287.110">
    <property type="entry name" value="DnaJ domain"/>
    <property type="match status" value="1"/>
</dbReference>
<reference evidence="3" key="1">
    <citation type="submission" date="2023-08" db="EMBL/GenBank/DDBJ databases">
        <authorList>
            <person name="Chen Y."/>
            <person name="Shah S."/>
            <person name="Dougan E. K."/>
            <person name="Thang M."/>
            <person name="Chan C."/>
        </authorList>
    </citation>
    <scope>NUCLEOTIDE SEQUENCE</scope>
</reference>
<evidence type="ECO:0000313" key="3">
    <source>
        <dbReference type="EMBL" id="CAJ1385237.1"/>
    </source>
</evidence>
<proteinExistence type="predicted"/>
<accession>A0AA36IDD4</accession>
<keyword evidence="4" id="KW-1185">Reference proteome</keyword>
<feature type="region of interest" description="Disordered" evidence="1">
    <location>
        <begin position="63"/>
        <end position="83"/>
    </location>
</feature>
<dbReference type="InterPro" id="IPR036869">
    <property type="entry name" value="J_dom_sf"/>
</dbReference>
<dbReference type="Pfam" id="PF00226">
    <property type="entry name" value="DnaJ"/>
    <property type="match status" value="1"/>
</dbReference>
<feature type="region of interest" description="Disordered" evidence="1">
    <location>
        <begin position="341"/>
        <end position="364"/>
    </location>
</feature>
<feature type="compositionally biased region" description="Low complexity" evidence="1">
    <location>
        <begin position="67"/>
        <end position="79"/>
    </location>
</feature>
<protein>
    <recommendedName>
        <fullName evidence="2">J domain-containing protein</fullName>
    </recommendedName>
</protein>
<dbReference type="PROSITE" id="PS50076">
    <property type="entry name" value="DNAJ_2"/>
    <property type="match status" value="1"/>
</dbReference>
<feature type="region of interest" description="Disordered" evidence="1">
    <location>
        <begin position="1"/>
        <end position="41"/>
    </location>
</feature>
<evidence type="ECO:0000259" key="2">
    <source>
        <dbReference type="PROSITE" id="PS50076"/>
    </source>
</evidence>
<comment type="caution">
    <text evidence="3">The sequence shown here is derived from an EMBL/GenBank/DDBJ whole genome shotgun (WGS) entry which is preliminary data.</text>
</comment>
<dbReference type="CDD" id="cd06257">
    <property type="entry name" value="DnaJ"/>
    <property type="match status" value="1"/>
</dbReference>
<dbReference type="EMBL" id="CAUJNA010001213">
    <property type="protein sequence ID" value="CAJ1385237.1"/>
    <property type="molecule type" value="Genomic_DNA"/>
</dbReference>
<dbReference type="SUPFAM" id="SSF46565">
    <property type="entry name" value="Chaperone J-domain"/>
    <property type="match status" value="1"/>
</dbReference>
<dbReference type="SUPFAM" id="SSF54862">
    <property type="entry name" value="4Fe-4S ferredoxins"/>
    <property type="match status" value="1"/>
</dbReference>
<dbReference type="PANTHER" id="PTHR45295">
    <property type="entry name" value="CHAPERONE PROTEIN DNAJ C76, CHLOROPLASTIC"/>
    <property type="match status" value="1"/>
</dbReference>
<dbReference type="PRINTS" id="PR00625">
    <property type="entry name" value="JDOMAIN"/>
</dbReference>
<sequence length="382" mass="41714">MSSQLIGQLPGVVAQEPGRAVPAPSAPSKLGSGLKGASGGETRGARAGLALALAFGRARLTRRSQRRSGGARAAEGGEAIQPTATAIEPLGSAEIARVPENLYELLGVQETADADEIKHAYYDKMKICHPDIAGDDGEEICILLNDAYDLLQDPQEKQAYDIQLRKDHSKPVLAPAPVVSTDLSATWAWTSKAGNKKAKPTYNGRPLSRSLHNKVPPEGQGDKWSDEKFVFVDEWTCIACRNCCDVAPRTFCIDADAGRARAFAQWGNTEELLDYAVQACPVDCIYWVSREELQVLEYVTRDRLYESGNTLPCSMAARQGAGSGVEEDPFSMAVNFQNRLEEEEERRQRAQAAGPSKPSEMQERIRELFGNMSERLRTAGWG</sequence>
<organism evidence="3 4">
    <name type="scientific">Effrenium voratum</name>
    <dbReference type="NCBI Taxonomy" id="2562239"/>
    <lineage>
        <taxon>Eukaryota</taxon>
        <taxon>Sar</taxon>
        <taxon>Alveolata</taxon>
        <taxon>Dinophyceae</taxon>
        <taxon>Suessiales</taxon>
        <taxon>Symbiodiniaceae</taxon>
        <taxon>Effrenium</taxon>
    </lineage>
</organism>
<evidence type="ECO:0000256" key="1">
    <source>
        <dbReference type="SAM" id="MobiDB-lite"/>
    </source>
</evidence>
<dbReference type="InterPro" id="IPR001623">
    <property type="entry name" value="DnaJ_domain"/>
</dbReference>
<dbReference type="AlphaFoldDB" id="A0AA36IDD4"/>
<dbReference type="Gene3D" id="3.30.70.20">
    <property type="match status" value="1"/>
</dbReference>
<dbReference type="Pfam" id="PF13370">
    <property type="entry name" value="Fer4_13"/>
    <property type="match status" value="1"/>
</dbReference>
<dbReference type="Proteomes" id="UP001178507">
    <property type="component" value="Unassembled WGS sequence"/>
</dbReference>
<gene>
    <name evidence="3" type="ORF">EVOR1521_LOCUS11880</name>
</gene>
<dbReference type="PANTHER" id="PTHR45295:SF1">
    <property type="entry name" value="CHAPERONE PROTEIN DNAJ C76, CHLOROPLASTIC"/>
    <property type="match status" value="1"/>
</dbReference>